<dbReference type="PROSITE" id="PS00041">
    <property type="entry name" value="HTH_ARAC_FAMILY_1"/>
    <property type="match status" value="1"/>
</dbReference>
<reference evidence="7" key="1">
    <citation type="journal article" date="2019" name="Int. J. Syst. Evol. Microbiol.">
        <title>The Global Catalogue of Microorganisms (GCM) 10K type strain sequencing project: providing services to taxonomists for standard genome sequencing and annotation.</title>
        <authorList>
            <consortium name="The Broad Institute Genomics Platform"/>
            <consortium name="The Broad Institute Genome Sequencing Center for Infectious Disease"/>
            <person name="Wu L."/>
            <person name="Ma J."/>
        </authorList>
    </citation>
    <scope>NUCLEOTIDE SEQUENCE [LARGE SCALE GENOMIC DNA]</scope>
    <source>
        <strain evidence="7">KCTC 15012</strain>
    </source>
</reference>
<evidence type="ECO:0000259" key="5">
    <source>
        <dbReference type="PROSITE" id="PS01124"/>
    </source>
</evidence>
<proteinExistence type="predicted"/>
<dbReference type="SUPFAM" id="SSF51182">
    <property type="entry name" value="RmlC-like cupins"/>
    <property type="match status" value="1"/>
</dbReference>
<dbReference type="Pfam" id="PF02311">
    <property type="entry name" value="AraC_binding"/>
    <property type="match status" value="1"/>
</dbReference>
<dbReference type="EMBL" id="JBHUIY010000004">
    <property type="protein sequence ID" value="MFD2232911.1"/>
    <property type="molecule type" value="Genomic_DNA"/>
</dbReference>
<feature type="domain" description="HTH araC/xylS-type" evidence="5">
    <location>
        <begin position="169"/>
        <end position="266"/>
    </location>
</feature>
<name>A0ABW5C9M8_9PROT</name>
<organism evidence="6 7">
    <name type="scientific">Phaeospirillum tilakii</name>
    <dbReference type="NCBI Taxonomy" id="741673"/>
    <lineage>
        <taxon>Bacteria</taxon>
        <taxon>Pseudomonadati</taxon>
        <taxon>Pseudomonadota</taxon>
        <taxon>Alphaproteobacteria</taxon>
        <taxon>Rhodospirillales</taxon>
        <taxon>Rhodospirillaceae</taxon>
        <taxon>Phaeospirillum</taxon>
    </lineage>
</organism>
<dbReference type="CDD" id="cd06124">
    <property type="entry name" value="cupin_NimR-like_N"/>
    <property type="match status" value="1"/>
</dbReference>
<dbReference type="InterPro" id="IPR018060">
    <property type="entry name" value="HTH_AraC"/>
</dbReference>
<dbReference type="Gene3D" id="2.60.120.10">
    <property type="entry name" value="Jelly Rolls"/>
    <property type="match status" value="1"/>
</dbReference>
<dbReference type="Gene3D" id="1.10.10.60">
    <property type="entry name" value="Homeodomain-like"/>
    <property type="match status" value="1"/>
</dbReference>
<evidence type="ECO:0000313" key="6">
    <source>
        <dbReference type="EMBL" id="MFD2232911.1"/>
    </source>
</evidence>
<dbReference type="PROSITE" id="PS01124">
    <property type="entry name" value="HTH_ARAC_FAMILY_2"/>
    <property type="match status" value="1"/>
</dbReference>
<dbReference type="SUPFAM" id="SSF46689">
    <property type="entry name" value="Homeodomain-like"/>
    <property type="match status" value="2"/>
</dbReference>
<dbReference type="InterPro" id="IPR020449">
    <property type="entry name" value="Tscrpt_reg_AraC-type_HTH"/>
</dbReference>
<evidence type="ECO:0000256" key="4">
    <source>
        <dbReference type="ARBA" id="ARBA00023163"/>
    </source>
</evidence>
<dbReference type="Pfam" id="PF12833">
    <property type="entry name" value="HTH_18"/>
    <property type="match status" value="1"/>
</dbReference>
<dbReference type="Proteomes" id="UP001597296">
    <property type="component" value="Unassembled WGS sequence"/>
</dbReference>
<dbReference type="RefSeq" id="WP_377314631.1">
    <property type="nucleotide sequence ID" value="NZ_JBHUIY010000004.1"/>
</dbReference>
<accession>A0ABW5C9M8</accession>
<dbReference type="SMART" id="SM00342">
    <property type="entry name" value="HTH_ARAC"/>
    <property type="match status" value="1"/>
</dbReference>
<keyword evidence="1" id="KW-0805">Transcription regulation</keyword>
<dbReference type="InterPro" id="IPR014710">
    <property type="entry name" value="RmlC-like_jellyroll"/>
</dbReference>
<dbReference type="PANTHER" id="PTHR11019">
    <property type="entry name" value="HTH-TYPE TRANSCRIPTIONAL REGULATOR NIMR"/>
    <property type="match status" value="1"/>
</dbReference>
<sequence length="267" mass="29764">MRWLSGAETRQRIETVGIERHPADAFAFREAVVEPFAYDWHAHGSDQMLYAIRGSLQLETATARFLLPPQRAIWIPAGMRHRTWLGPVDSASVFFPAGSLGESGGGVRVVAVAPVMREMILYATRWPPDRPRPDELADAYFRALTLLCREWVAHEMPFRLPRSDHPGLARAMEYAQTHLADATLSGACRAAAMSERSLRRHFQGETGMSWQHYLSQSRMLAALALLAQPGPPLAEVADQLGFASLSAFSKAFRDFCGETPAAYRRRA</sequence>
<keyword evidence="3" id="KW-0010">Activator</keyword>
<dbReference type="InterPro" id="IPR003313">
    <property type="entry name" value="AraC-bd"/>
</dbReference>
<keyword evidence="2" id="KW-0238">DNA-binding</keyword>
<comment type="caution">
    <text evidence="6">The sequence shown here is derived from an EMBL/GenBank/DDBJ whole genome shotgun (WGS) entry which is preliminary data.</text>
</comment>
<gene>
    <name evidence="6" type="ORF">ACFSNB_03740</name>
</gene>
<keyword evidence="4" id="KW-0804">Transcription</keyword>
<dbReference type="InterPro" id="IPR011051">
    <property type="entry name" value="RmlC_Cupin_sf"/>
</dbReference>
<evidence type="ECO:0000256" key="2">
    <source>
        <dbReference type="ARBA" id="ARBA00023125"/>
    </source>
</evidence>
<keyword evidence="7" id="KW-1185">Reference proteome</keyword>
<dbReference type="PANTHER" id="PTHR11019:SF159">
    <property type="entry name" value="TRANSCRIPTIONAL REGULATOR-RELATED"/>
    <property type="match status" value="1"/>
</dbReference>
<evidence type="ECO:0000256" key="3">
    <source>
        <dbReference type="ARBA" id="ARBA00023159"/>
    </source>
</evidence>
<evidence type="ECO:0000256" key="1">
    <source>
        <dbReference type="ARBA" id="ARBA00023015"/>
    </source>
</evidence>
<protein>
    <submittedName>
        <fullName evidence="6">AraC family transcriptional regulator</fullName>
    </submittedName>
</protein>
<dbReference type="PRINTS" id="PR00032">
    <property type="entry name" value="HTHARAC"/>
</dbReference>
<dbReference type="InterPro" id="IPR009057">
    <property type="entry name" value="Homeodomain-like_sf"/>
</dbReference>
<evidence type="ECO:0000313" key="7">
    <source>
        <dbReference type="Proteomes" id="UP001597296"/>
    </source>
</evidence>
<dbReference type="InterPro" id="IPR018062">
    <property type="entry name" value="HTH_AraC-typ_CS"/>
</dbReference>